<dbReference type="PROSITE" id="PS50110">
    <property type="entry name" value="RESPONSE_REGULATORY"/>
    <property type="match status" value="1"/>
</dbReference>
<proteinExistence type="predicted"/>
<dbReference type="InterPro" id="IPR009057">
    <property type="entry name" value="Homeodomain-like_sf"/>
</dbReference>
<keyword evidence="8" id="KW-1185">Reference proteome</keyword>
<dbReference type="SMART" id="SM00342">
    <property type="entry name" value="HTH_ARAC"/>
    <property type="match status" value="1"/>
</dbReference>
<dbReference type="PROSITE" id="PS00041">
    <property type="entry name" value="HTH_ARAC_FAMILY_1"/>
    <property type="match status" value="1"/>
</dbReference>
<dbReference type="Gene3D" id="1.10.10.60">
    <property type="entry name" value="Homeodomain-like"/>
    <property type="match status" value="2"/>
</dbReference>
<evidence type="ECO:0000256" key="4">
    <source>
        <dbReference type="PROSITE-ProRule" id="PRU00169"/>
    </source>
</evidence>
<sequence length="516" mass="57918">MSERPIRLLVVDDEPLARMRIRSFGLAARGYEIAAEAENGEQAWRMLGERQPDIVIADIGMPVLDGLGLLERIRGMTAPPAVILLTCFEDFDKAQHAMRFGAADYLTKLLLSETEFIACLDRAVADMRKTRLRKRWTMRQLLQDRLLSGTATATGEELERETAAFRQFRLGALRFPVDAKLDAARLIGAYESEAAPYASFVIRLTETDWAVLLVSAELNGCADFNAWSAGVLRGGYEECAKVGLEPLQALSDARFRLDRLPAALLDCRWLLERAFYEPRGIVMSGDGQGAAAPDSAGGAGLRALHARIKQAAEELDAGAAFEHLRAWRDEIVLRAKPGAEQLRHAGFELGGCFREDLTMETDDGAASVREWIPDEVERCGHADELTALIERLIDRLKRGALPPSCRRQEIRDAIGYIRDHYREDIDAAAVARRVNLSPSWFATLFRNETGRSFLDFLQDYRLEQAREMMARSDLKIYEISTMVGIANPRYFSRLFSDKYRISPQDYRSKAKGTLYG</sequence>
<evidence type="ECO:0000259" key="6">
    <source>
        <dbReference type="PROSITE" id="PS50110"/>
    </source>
</evidence>
<reference evidence="7 8" key="1">
    <citation type="submission" date="2020-01" db="EMBL/GenBank/DDBJ databases">
        <title>Paenibacillus soybeanensis sp. nov. isolated from the nodules of soybean (Glycine max(L.) Merr).</title>
        <authorList>
            <person name="Wang H."/>
        </authorList>
    </citation>
    <scope>NUCLEOTIDE SEQUENCE [LARGE SCALE GENOMIC DNA]</scope>
    <source>
        <strain evidence="7 8">T1</strain>
    </source>
</reference>
<dbReference type="Gene3D" id="3.40.50.2300">
    <property type="match status" value="1"/>
</dbReference>
<dbReference type="InterPro" id="IPR011006">
    <property type="entry name" value="CheY-like_superfamily"/>
</dbReference>
<evidence type="ECO:0000256" key="2">
    <source>
        <dbReference type="ARBA" id="ARBA00023125"/>
    </source>
</evidence>
<gene>
    <name evidence="7" type="ORF">GT019_29170</name>
</gene>
<dbReference type="Pfam" id="PF12833">
    <property type="entry name" value="HTH_18"/>
    <property type="match status" value="1"/>
</dbReference>
<dbReference type="CDD" id="cd17536">
    <property type="entry name" value="REC_YesN-like"/>
    <property type="match status" value="1"/>
</dbReference>
<dbReference type="Proteomes" id="UP000665561">
    <property type="component" value="Unassembled WGS sequence"/>
</dbReference>
<keyword evidence="1" id="KW-0805">Transcription regulation</keyword>
<dbReference type="PANTHER" id="PTHR43280:SF2">
    <property type="entry name" value="HTH-TYPE TRANSCRIPTIONAL REGULATOR EXSA"/>
    <property type="match status" value="1"/>
</dbReference>
<dbReference type="Pfam" id="PF00072">
    <property type="entry name" value="Response_reg"/>
    <property type="match status" value="1"/>
</dbReference>
<feature type="modified residue" description="4-aspartylphosphate" evidence="4">
    <location>
        <position position="58"/>
    </location>
</feature>
<evidence type="ECO:0000256" key="3">
    <source>
        <dbReference type="ARBA" id="ARBA00023163"/>
    </source>
</evidence>
<dbReference type="PROSITE" id="PS01124">
    <property type="entry name" value="HTH_ARAC_FAMILY_2"/>
    <property type="match status" value="1"/>
</dbReference>
<accession>A0ABW9XZ00</accession>
<feature type="domain" description="Response regulatory" evidence="6">
    <location>
        <begin position="7"/>
        <end position="123"/>
    </location>
</feature>
<keyword evidence="3" id="KW-0804">Transcription</keyword>
<evidence type="ECO:0000256" key="1">
    <source>
        <dbReference type="ARBA" id="ARBA00023015"/>
    </source>
</evidence>
<protein>
    <submittedName>
        <fullName evidence="7">Response regulator</fullName>
    </submittedName>
</protein>
<feature type="domain" description="HTH araC/xylS-type" evidence="5">
    <location>
        <begin position="411"/>
        <end position="509"/>
    </location>
</feature>
<evidence type="ECO:0000313" key="7">
    <source>
        <dbReference type="EMBL" id="NBD27958.1"/>
    </source>
</evidence>
<organism evidence="7 8">
    <name type="scientific">Paenibacillus glycinis</name>
    <dbReference type="NCBI Taxonomy" id="2697035"/>
    <lineage>
        <taxon>Bacteria</taxon>
        <taxon>Bacillati</taxon>
        <taxon>Bacillota</taxon>
        <taxon>Bacilli</taxon>
        <taxon>Bacillales</taxon>
        <taxon>Paenibacillaceae</taxon>
        <taxon>Paenibacillus</taxon>
    </lineage>
</organism>
<dbReference type="EMBL" id="JAAAMV010000033">
    <property type="protein sequence ID" value="NBD27958.1"/>
    <property type="molecule type" value="Genomic_DNA"/>
</dbReference>
<evidence type="ECO:0000259" key="5">
    <source>
        <dbReference type="PROSITE" id="PS01124"/>
    </source>
</evidence>
<keyword evidence="4" id="KW-0597">Phosphoprotein</keyword>
<dbReference type="RefSeq" id="WP_161746979.1">
    <property type="nucleotide sequence ID" value="NZ_JAAAMV010000033.1"/>
</dbReference>
<dbReference type="InterPro" id="IPR018060">
    <property type="entry name" value="HTH_AraC"/>
</dbReference>
<dbReference type="SUPFAM" id="SSF46689">
    <property type="entry name" value="Homeodomain-like"/>
    <property type="match status" value="2"/>
</dbReference>
<comment type="caution">
    <text evidence="7">The sequence shown here is derived from an EMBL/GenBank/DDBJ whole genome shotgun (WGS) entry which is preliminary data.</text>
</comment>
<dbReference type="SUPFAM" id="SSF52172">
    <property type="entry name" value="CheY-like"/>
    <property type="match status" value="1"/>
</dbReference>
<dbReference type="SMART" id="SM00448">
    <property type="entry name" value="REC"/>
    <property type="match status" value="1"/>
</dbReference>
<dbReference type="InterPro" id="IPR001789">
    <property type="entry name" value="Sig_transdc_resp-reg_receiver"/>
</dbReference>
<name>A0ABW9XZ00_9BACL</name>
<keyword evidence="2" id="KW-0238">DNA-binding</keyword>
<dbReference type="InterPro" id="IPR018062">
    <property type="entry name" value="HTH_AraC-typ_CS"/>
</dbReference>
<evidence type="ECO:0000313" key="8">
    <source>
        <dbReference type="Proteomes" id="UP000665561"/>
    </source>
</evidence>
<dbReference type="PANTHER" id="PTHR43280">
    <property type="entry name" value="ARAC-FAMILY TRANSCRIPTIONAL REGULATOR"/>
    <property type="match status" value="1"/>
</dbReference>